<accession>A0ABW2FF34</accession>
<feature type="compositionally biased region" description="Polar residues" evidence="1">
    <location>
        <begin position="56"/>
        <end position="73"/>
    </location>
</feature>
<comment type="caution">
    <text evidence="3">The sequence shown here is derived from an EMBL/GenBank/DDBJ whole genome shotgun (WGS) entry which is preliminary data.</text>
</comment>
<sequence>MIRPTSSIKMLSIVAAACVLAACAGDNERPYSPSSSIGSTSTPLPSPSGEGAPPTAESSAPSDQGSSTQRPQTASFELMTGEGYQPRTAELQQGAGFSLYVFEGFDFDAASGRLSLTAADDYYVDIEQLSADDDLETLRASAEQEFKELGGASDHSGELVEHPLGKAELYLQSSGEFGVKDFIVWESEAGDRYLFRLSNPKGENAPDFAEPAWVSLSTVRGD</sequence>
<dbReference type="Proteomes" id="UP001596378">
    <property type="component" value="Unassembled WGS sequence"/>
</dbReference>
<proteinExistence type="predicted"/>
<evidence type="ECO:0000256" key="2">
    <source>
        <dbReference type="SAM" id="SignalP"/>
    </source>
</evidence>
<reference evidence="4" key="1">
    <citation type="journal article" date="2019" name="Int. J. Syst. Evol. Microbiol.">
        <title>The Global Catalogue of Microorganisms (GCM) 10K type strain sequencing project: providing services to taxonomists for standard genome sequencing and annotation.</title>
        <authorList>
            <consortium name="The Broad Institute Genomics Platform"/>
            <consortium name="The Broad Institute Genome Sequencing Center for Infectious Disease"/>
            <person name="Wu L."/>
            <person name="Ma J."/>
        </authorList>
    </citation>
    <scope>NUCLEOTIDE SEQUENCE [LARGE SCALE GENOMIC DNA]</scope>
    <source>
        <strain evidence="4">KCTC 12907</strain>
    </source>
</reference>
<evidence type="ECO:0008006" key="5">
    <source>
        <dbReference type="Google" id="ProtNLM"/>
    </source>
</evidence>
<protein>
    <recommendedName>
        <fullName evidence="5">Lipoprotein</fullName>
    </recommendedName>
</protein>
<keyword evidence="2" id="KW-0732">Signal</keyword>
<feature type="region of interest" description="Disordered" evidence="1">
    <location>
        <begin position="29"/>
        <end position="73"/>
    </location>
</feature>
<dbReference type="EMBL" id="JBHTAI010000018">
    <property type="protein sequence ID" value="MFC7151713.1"/>
    <property type="molecule type" value="Genomic_DNA"/>
</dbReference>
<keyword evidence="4" id="KW-1185">Reference proteome</keyword>
<evidence type="ECO:0000313" key="4">
    <source>
        <dbReference type="Proteomes" id="UP001596378"/>
    </source>
</evidence>
<feature type="chain" id="PRO_5046753823" description="Lipoprotein" evidence="2">
    <location>
        <begin position="25"/>
        <end position="222"/>
    </location>
</feature>
<evidence type="ECO:0000256" key="1">
    <source>
        <dbReference type="SAM" id="MobiDB-lite"/>
    </source>
</evidence>
<dbReference type="PROSITE" id="PS51257">
    <property type="entry name" value="PROKAR_LIPOPROTEIN"/>
    <property type="match status" value="1"/>
</dbReference>
<feature type="signal peptide" evidence="2">
    <location>
        <begin position="1"/>
        <end position="24"/>
    </location>
</feature>
<dbReference type="RefSeq" id="WP_378052192.1">
    <property type="nucleotide sequence ID" value="NZ_JBHMDN010000048.1"/>
</dbReference>
<organism evidence="3 4">
    <name type="scientific">Cohnella cellulosilytica</name>
    <dbReference type="NCBI Taxonomy" id="986710"/>
    <lineage>
        <taxon>Bacteria</taxon>
        <taxon>Bacillati</taxon>
        <taxon>Bacillota</taxon>
        <taxon>Bacilli</taxon>
        <taxon>Bacillales</taxon>
        <taxon>Paenibacillaceae</taxon>
        <taxon>Cohnella</taxon>
    </lineage>
</organism>
<name>A0ABW2FF34_9BACL</name>
<gene>
    <name evidence="3" type="ORF">ACFQMJ_24505</name>
</gene>
<evidence type="ECO:0000313" key="3">
    <source>
        <dbReference type="EMBL" id="MFC7151713.1"/>
    </source>
</evidence>
<feature type="compositionally biased region" description="Low complexity" evidence="1">
    <location>
        <begin position="29"/>
        <end position="43"/>
    </location>
</feature>